<organism evidence="1 2">
    <name type="scientific">Porphyromonas catoniae F0037</name>
    <dbReference type="NCBI Taxonomy" id="1127696"/>
    <lineage>
        <taxon>Bacteria</taxon>
        <taxon>Pseudomonadati</taxon>
        <taxon>Bacteroidota</taxon>
        <taxon>Bacteroidia</taxon>
        <taxon>Bacteroidales</taxon>
        <taxon>Porphyromonadaceae</taxon>
        <taxon>Porphyromonas</taxon>
    </lineage>
</organism>
<gene>
    <name evidence="1" type="ORF">HMPREF9134_01257</name>
</gene>
<protein>
    <submittedName>
        <fullName evidence="1">Uncharacterized protein</fullName>
    </submittedName>
</protein>
<proteinExistence type="predicted"/>
<dbReference type="STRING" id="1127696.HMPREF9134_01257"/>
<name>L1NBN2_9PORP</name>
<dbReference type="AlphaFoldDB" id="L1NBN2"/>
<accession>L1NBN2</accession>
<evidence type="ECO:0000313" key="2">
    <source>
        <dbReference type="Proteomes" id="UP000010408"/>
    </source>
</evidence>
<comment type="caution">
    <text evidence="1">The sequence shown here is derived from an EMBL/GenBank/DDBJ whole genome shotgun (WGS) entry which is preliminary data.</text>
</comment>
<dbReference type="HOGENOM" id="CLU_3187172_0_0_10"/>
<dbReference type="EMBL" id="AMEQ01000035">
    <property type="protein sequence ID" value="EKY00909.1"/>
    <property type="molecule type" value="Genomic_DNA"/>
</dbReference>
<dbReference type="Proteomes" id="UP000010408">
    <property type="component" value="Unassembled WGS sequence"/>
</dbReference>
<evidence type="ECO:0000313" key="1">
    <source>
        <dbReference type="EMBL" id="EKY00909.1"/>
    </source>
</evidence>
<reference evidence="1 2" key="1">
    <citation type="submission" date="2012-05" db="EMBL/GenBank/DDBJ databases">
        <authorList>
            <person name="Weinstock G."/>
            <person name="Sodergren E."/>
            <person name="Lobos E.A."/>
            <person name="Fulton L."/>
            <person name="Fulton R."/>
            <person name="Courtney L."/>
            <person name="Fronick C."/>
            <person name="O'Laughlin M."/>
            <person name="Godfrey J."/>
            <person name="Wilson R.M."/>
            <person name="Miner T."/>
            <person name="Farmer C."/>
            <person name="Delehaunty K."/>
            <person name="Cordes M."/>
            <person name="Minx P."/>
            <person name="Tomlinson C."/>
            <person name="Chen J."/>
            <person name="Wollam A."/>
            <person name="Pepin K.H."/>
            <person name="Bhonagiri V."/>
            <person name="Zhang X."/>
            <person name="Suruliraj S."/>
            <person name="Warren W."/>
            <person name="Mitreva M."/>
            <person name="Mardis E.R."/>
            <person name="Wilson R.K."/>
        </authorList>
    </citation>
    <scope>NUCLEOTIDE SEQUENCE [LARGE SCALE GENOMIC DNA]</scope>
    <source>
        <strain evidence="1 2">F0037</strain>
    </source>
</reference>
<sequence>MYKEDGIERLPLVNLALGGRCTSGQLGAFRGRSPYEIAKGKSRLSL</sequence>